<dbReference type="EMBL" id="LR798301">
    <property type="protein sequence ID" value="CAB5222354.1"/>
    <property type="molecule type" value="Genomic_DNA"/>
</dbReference>
<sequence>MSKTLTVTKPKNVTLVTKPLSETVTTQETLKDLVEFHDPGVAGPPNVLSIGTVTVATQASANITGIAPNQVLNLVYPAASRHVHTQGTVATTWTINHTLGGYPSVSIVDSAKTVVIGEVTYVSTTQVVVNFTSAFSGYAYLT</sequence>
<organism evidence="1">
    <name type="scientific">uncultured Caudovirales phage</name>
    <dbReference type="NCBI Taxonomy" id="2100421"/>
    <lineage>
        <taxon>Viruses</taxon>
        <taxon>Duplodnaviria</taxon>
        <taxon>Heunggongvirae</taxon>
        <taxon>Uroviricota</taxon>
        <taxon>Caudoviricetes</taxon>
        <taxon>Peduoviridae</taxon>
        <taxon>Maltschvirus</taxon>
        <taxon>Maltschvirus maltsch</taxon>
    </lineage>
</organism>
<accession>A0A6J7X222</accession>
<proteinExistence type="predicted"/>
<evidence type="ECO:0000313" key="1">
    <source>
        <dbReference type="EMBL" id="CAB5222354.1"/>
    </source>
</evidence>
<reference evidence="1" key="1">
    <citation type="submission" date="2020-05" db="EMBL/GenBank/DDBJ databases">
        <authorList>
            <person name="Chiriac C."/>
            <person name="Salcher M."/>
            <person name="Ghai R."/>
            <person name="Kavagutti S V."/>
        </authorList>
    </citation>
    <scope>NUCLEOTIDE SEQUENCE</scope>
</reference>
<protein>
    <submittedName>
        <fullName evidence="1">Uncharacterized protein</fullName>
    </submittedName>
</protein>
<gene>
    <name evidence="1" type="ORF">UFOVP361_154</name>
</gene>
<name>A0A6J7X222_9CAUD</name>